<dbReference type="Pfam" id="PF13855">
    <property type="entry name" value="LRR_8"/>
    <property type="match status" value="2"/>
</dbReference>
<dbReference type="Pfam" id="PF00560">
    <property type="entry name" value="LRR_1"/>
    <property type="match status" value="6"/>
</dbReference>
<dbReference type="EMBL" id="JBBNAE010000004">
    <property type="protein sequence ID" value="KAK9130326.1"/>
    <property type="molecule type" value="Genomic_DNA"/>
</dbReference>
<evidence type="ECO:0000256" key="15">
    <source>
        <dbReference type="ARBA" id="ARBA00022840"/>
    </source>
</evidence>
<evidence type="ECO:0000313" key="24">
    <source>
        <dbReference type="EMBL" id="KAK9130326.1"/>
    </source>
</evidence>
<dbReference type="SMART" id="SM00220">
    <property type="entry name" value="S_TKc"/>
    <property type="match status" value="1"/>
</dbReference>
<keyword evidence="7" id="KW-0597">Phosphoprotein</keyword>
<dbReference type="GO" id="GO:0005886">
    <property type="term" value="C:plasma membrane"/>
    <property type="evidence" value="ECO:0007669"/>
    <property type="project" value="UniProtKB-SubCell"/>
</dbReference>
<evidence type="ECO:0000256" key="14">
    <source>
        <dbReference type="ARBA" id="ARBA00022777"/>
    </source>
</evidence>
<dbReference type="SMART" id="SM00369">
    <property type="entry name" value="LRR_TYP"/>
    <property type="match status" value="10"/>
</dbReference>
<gene>
    <name evidence="24" type="ORF">Sjap_010813</name>
</gene>
<evidence type="ECO:0000256" key="1">
    <source>
        <dbReference type="ARBA" id="ARBA00004162"/>
    </source>
</evidence>
<dbReference type="Gene3D" id="1.10.510.10">
    <property type="entry name" value="Transferase(Phosphotransferase) domain 1"/>
    <property type="match status" value="1"/>
</dbReference>
<dbReference type="Gene3D" id="3.30.200.20">
    <property type="entry name" value="Phosphorylase Kinase, domain 1"/>
    <property type="match status" value="1"/>
</dbReference>
<evidence type="ECO:0000256" key="7">
    <source>
        <dbReference type="ARBA" id="ARBA00022553"/>
    </source>
</evidence>
<keyword evidence="5" id="KW-1003">Cell membrane</keyword>
<evidence type="ECO:0000256" key="5">
    <source>
        <dbReference type="ARBA" id="ARBA00022475"/>
    </source>
</evidence>
<proteinExistence type="inferred from homology"/>
<dbReference type="PANTHER" id="PTHR27008:SF510">
    <property type="entry name" value="OS09G0423200 PROTEIN"/>
    <property type="match status" value="1"/>
</dbReference>
<protein>
    <recommendedName>
        <fullName evidence="4">non-specific serine/threonine protein kinase</fullName>
        <ecNumber evidence="4">2.7.11.1</ecNumber>
    </recommendedName>
</protein>
<evidence type="ECO:0000256" key="20">
    <source>
        <dbReference type="ARBA" id="ARBA00047899"/>
    </source>
</evidence>
<dbReference type="FunFam" id="1.10.510.10:FF:000358">
    <property type="entry name" value="Putative leucine-rich repeat receptor-like serine/threonine-protein kinase"/>
    <property type="match status" value="1"/>
</dbReference>
<dbReference type="GO" id="GO:0009791">
    <property type="term" value="P:post-embryonic development"/>
    <property type="evidence" value="ECO:0007669"/>
    <property type="project" value="UniProtKB-ARBA"/>
</dbReference>
<keyword evidence="8" id="KW-0433">Leucine-rich repeat</keyword>
<dbReference type="InterPro" id="IPR003591">
    <property type="entry name" value="Leu-rich_rpt_typical-subtyp"/>
</dbReference>
<dbReference type="InterPro" id="IPR017441">
    <property type="entry name" value="Protein_kinase_ATP_BS"/>
</dbReference>
<dbReference type="SUPFAM" id="SSF56112">
    <property type="entry name" value="Protein kinase-like (PK-like)"/>
    <property type="match status" value="1"/>
</dbReference>
<dbReference type="InterPro" id="IPR051809">
    <property type="entry name" value="Plant_receptor-like_S/T_kinase"/>
</dbReference>
<name>A0AAP0JA50_9MAGN</name>
<dbReference type="EC" id="2.7.11.1" evidence="4"/>
<keyword evidence="10" id="KW-0812">Transmembrane</keyword>
<evidence type="ECO:0000256" key="18">
    <source>
        <dbReference type="ARBA" id="ARBA00023170"/>
    </source>
</evidence>
<keyword evidence="18" id="KW-0675">Receptor</keyword>
<accession>A0AAP0JA50</accession>
<keyword evidence="6" id="KW-0723">Serine/threonine-protein kinase</keyword>
<dbReference type="InterPro" id="IPR001245">
    <property type="entry name" value="Ser-Thr/Tyr_kinase_cat_dom"/>
</dbReference>
<reference evidence="24 25" key="1">
    <citation type="submission" date="2024-01" db="EMBL/GenBank/DDBJ databases">
        <title>Genome assemblies of Stephania.</title>
        <authorList>
            <person name="Yang L."/>
        </authorList>
    </citation>
    <scope>NUCLEOTIDE SEQUENCE [LARGE SCALE GENOMIC DNA]</scope>
    <source>
        <strain evidence="24">QJT</strain>
        <tissue evidence="24">Leaf</tissue>
    </source>
</reference>
<dbReference type="InterPro" id="IPR011009">
    <property type="entry name" value="Kinase-like_dom_sf"/>
</dbReference>
<dbReference type="PROSITE" id="PS00108">
    <property type="entry name" value="PROTEIN_KINASE_ST"/>
    <property type="match status" value="1"/>
</dbReference>
<evidence type="ECO:0000256" key="8">
    <source>
        <dbReference type="ARBA" id="ARBA00022614"/>
    </source>
</evidence>
<dbReference type="InterPro" id="IPR001611">
    <property type="entry name" value="Leu-rich_rpt"/>
</dbReference>
<dbReference type="InterPro" id="IPR032675">
    <property type="entry name" value="LRR_dom_sf"/>
</dbReference>
<keyword evidence="14" id="KW-0418">Kinase</keyword>
<dbReference type="InterPro" id="IPR013210">
    <property type="entry name" value="LRR_N_plant-typ"/>
</dbReference>
<dbReference type="Gene3D" id="3.80.10.10">
    <property type="entry name" value="Ribonuclease Inhibitor"/>
    <property type="match status" value="4"/>
</dbReference>
<evidence type="ECO:0000256" key="19">
    <source>
        <dbReference type="ARBA" id="ARBA00023180"/>
    </source>
</evidence>
<dbReference type="GO" id="GO:0004674">
    <property type="term" value="F:protein serine/threonine kinase activity"/>
    <property type="evidence" value="ECO:0007669"/>
    <property type="project" value="UniProtKB-KW"/>
</dbReference>
<evidence type="ECO:0000256" key="21">
    <source>
        <dbReference type="ARBA" id="ARBA00048679"/>
    </source>
</evidence>
<dbReference type="InterPro" id="IPR000719">
    <property type="entry name" value="Prot_kinase_dom"/>
</dbReference>
<sequence length="1001" mass="110839">MPRCTYKCKEKMRGFWRMSVTLLHLQLMFPFSLPLLHQSKLHGISTDQESLMEFKKGITIDPQNILDNWNETVHVCEWNGVSCSSDGERVTALDLKRKYLQGRISPFFCNLSSLTQLELSENSLYGSIPTEFGALVSLEELSLRANQIQHEVPESVGQLTRLRFIDLSRNQLGGRLPLSVFYNCTELMYVDLSANMFIGFIPSQVGNHVTKLETFRLYLNQLSGIIPASLANSTHMIELDLEENFLTGVLPSDILKRMPLLEILYLSGNLLESNDNNTNLTPFFTSISNLTRLKELQLAGNMLGGELPAMIGMLNTNLSEIHLQDNLISGAIPPSIRNLTKVTLMNFSSNLLSGSITAELSLLLKLERLGLSNNSFHGEIPQQLGNLSHLGLLDLSRNKLSGPIPPSFGNLNQLRQLYLYDNFLSGKMPSSLGGCINLDIIDLSHNRLSGVIPAEVAGLRDIGIYFNLSNNHLTGELPVELSKMEMVRAIDLSWNNFTGEIPSNLASCEAAEMINLSHNYLQGPIPASLGNLLNLQTLDVSHNLLSGEIPPSLSKPISLVQLNISFNNLDGLIPQGGVFDSFTFESIQGNPNLCWPSAKLQICHSKKEAREPSCKLLIFLVSTVSISSFFITLCCGLSFKMVRERFCMAKKSKVARKYDTSITTSHPRISYEEIVEATRCFEKSRLIGSGSFGHVYKGELRNGRVVAVKVLKLQAGSYTNSFNRECQVLKRIRHRNLMGIITACSLPEFKALILPFMSNGSLENHLYPQSEEQDSSVSNLSLIARVSICSDIAEGLAYLHHHSPVQVIHCDLKPCNILLNDDMTALVSDFGIARLVVKVEEANVTSKISTNSTANLLCGSVGYIAPEYGVGKSASVKGDVYSFGVLILEIITGKRPTDDMFKEGMSLPKWVKSRYYRHLEEVIKPSLLKDSRDQSPEVKNMWKVAIVELIELGLLCTQDAPSTRPAMIDAADDLDRLKRYLSGDTTVTFASSVGITSSTVA</sequence>
<comment type="catalytic activity">
    <reaction evidence="20">
        <text>L-threonyl-[protein] + ATP = O-phospho-L-threonyl-[protein] + ADP + H(+)</text>
        <dbReference type="Rhea" id="RHEA:46608"/>
        <dbReference type="Rhea" id="RHEA-COMP:11060"/>
        <dbReference type="Rhea" id="RHEA-COMP:11605"/>
        <dbReference type="ChEBI" id="CHEBI:15378"/>
        <dbReference type="ChEBI" id="CHEBI:30013"/>
        <dbReference type="ChEBI" id="CHEBI:30616"/>
        <dbReference type="ChEBI" id="CHEBI:61977"/>
        <dbReference type="ChEBI" id="CHEBI:456216"/>
        <dbReference type="EC" id="2.7.11.1"/>
    </reaction>
</comment>
<dbReference type="FunFam" id="3.80.10.10:FF:000233">
    <property type="entry name" value="Leucine-rich repeat receptor-like protein kinase TDR"/>
    <property type="match status" value="1"/>
</dbReference>
<dbReference type="PROSITE" id="PS00107">
    <property type="entry name" value="PROTEIN_KINASE_ATP"/>
    <property type="match status" value="1"/>
</dbReference>
<evidence type="ECO:0000256" key="9">
    <source>
        <dbReference type="ARBA" id="ARBA00022679"/>
    </source>
</evidence>
<evidence type="ECO:0000259" key="23">
    <source>
        <dbReference type="PROSITE" id="PS50011"/>
    </source>
</evidence>
<dbReference type="Proteomes" id="UP001417504">
    <property type="component" value="Unassembled WGS sequence"/>
</dbReference>
<evidence type="ECO:0000256" key="13">
    <source>
        <dbReference type="ARBA" id="ARBA00022741"/>
    </source>
</evidence>
<keyword evidence="19" id="KW-0325">Glycoprotein</keyword>
<comment type="caution">
    <text evidence="24">The sequence shown here is derived from an EMBL/GenBank/DDBJ whole genome shotgun (WGS) entry which is preliminary data.</text>
</comment>
<evidence type="ECO:0000256" key="22">
    <source>
        <dbReference type="PROSITE-ProRule" id="PRU10141"/>
    </source>
</evidence>
<keyword evidence="16" id="KW-1133">Transmembrane helix</keyword>
<evidence type="ECO:0000256" key="6">
    <source>
        <dbReference type="ARBA" id="ARBA00022527"/>
    </source>
</evidence>
<comment type="similarity">
    <text evidence="3">Belongs to the protein kinase superfamily. Ser/Thr protein kinase family.</text>
</comment>
<keyword evidence="13 22" id="KW-0547">Nucleotide-binding</keyword>
<dbReference type="InterPro" id="IPR008271">
    <property type="entry name" value="Ser/Thr_kinase_AS"/>
</dbReference>
<keyword evidence="25" id="KW-1185">Reference proteome</keyword>
<dbReference type="SUPFAM" id="SSF52058">
    <property type="entry name" value="L domain-like"/>
    <property type="match status" value="2"/>
</dbReference>
<evidence type="ECO:0000256" key="10">
    <source>
        <dbReference type="ARBA" id="ARBA00022692"/>
    </source>
</evidence>
<keyword evidence="17" id="KW-0472">Membrane</keyword>
<keyword evidence="11" id="KW-0732">Signal</keyword>
<evidence type="ECO:0000256" key="12">
    <source>
        <dbReference type="ARBA" id="ARBA00022737"/>
    </source>
</evidence>
<dbReference type="Pfam" id="PF08263">
    <property type="entry name" value="LRRNT_2"/>
    <property type="match status" value="1"/>
</dbReference>
<dbReference type="SMART" id="SM00365">
    <property type="entry name" value="LRR_SD22"/>
    <property type="match status" value="5"/>
</dbReference>
<feature type="binding site" evidence="22">
    <location>
        <position position="709"/>
    </location>
    <ligand>
        <name>ATP</name>
        <dbReference type="ChEBI" id="CHEBI:30616"/>
    </ligand>
</feature>
<keyword evidence="9" id="KW-0808">Transferase</keyword>
<evidence type="ECO:0000256" key="17">
    <source>
        <dbReference type="ARBA" id="ARBA00023136"/>
    </source>
</evidence>
<keyword evidence="15 22" id="KW-0067">ATP-binding</keyword>
<evidence type="ECO:0000256" key="11">
    <source>
        <dbReference type="ARBA" id="ARBA00022729"/>
    </source>
</evidence>
<evidence type="ECO:0000256" key="4">
    <source>
        <dbReference type="ARBA" id="ARBA00012513"/>
    </source>
</evidence>
<keyword evidence="12" id="KW-0677">Repeat</keyword>
<dbReference type="PANTHER" id="PTHR27008">
    <property type="entry name" value="OS04G0122200 PROTEIN"/>
    <property type="match status" value="1"/>
</dbReference>
<dbReference type="FunFam" id="3.80.10.10:FF:000101">
    <property type="entry name" value="LRR receptor-like serine/threonine-protein kinase ERECTA"/>
    <property type="match status" value="1"/>
</dbReference>
<dbReference type="CDD" id="cd14066">
    <property type="entry name" value="STKc_IRAK"/>
    <property type="match status" value="1"/>
</dbReference>
<evidence type="ECO:0000256" key="16">
    <source>
        <dbReference type="ARBA" id="ARBA00022989"/>
    </source>
</evidence>
<dbReference type="PROSITE" id="PS50011">
    <property type="entry name" value="PROTEIN_KINASE_DOM"/>
    <property type="match status" value="1"/>
</dbReference>
<evidence type="ECO:0000313" key="25">
    <source>
        <dbReference type="Proteomes" id="UP001417504"/>
    </source>
</evidence>
<evidence type="ECO:0000256" key="2">
    <source>
        <dbReference type="ARBA" id="ARBA00004479"/>
    </source>
</evidence>
<dbReference type="GO" id="GO:0005524">
    <property type="term" value="F:ATP binding"/>
    <property type="evidence" value="ECO:0007669"/>
    <property type="project" value="UniProtKB-UniRule"/>
</dbReference>
<evidence type="ECO:0000256" key="3">
    <source>
        <dbReference type="ARBA" id="ARBA00008684"/>
    </source>
</evidence>
<dbReference type="Pfam" id="PF07714">
    <property type="entry name" value="PK_Tyr_Ser-Thr"/>
    <property type="match status" value="1"/>
</dbReference>
<organism evidence="24 25">
    <name type="scientific">Stephania japonica</name>
    <dbReference type="NCBI Taxonomy" id="461633"/>
    <lineage>
        <taxon>Eukaryota</taxon>
        <taxon>Viridiplantae</taxon>
        <taxon>Streptophyta</taxon>
        <taxon>Embryophyta</taxon>
        <taxon>Tracheophyta</taxon>
        <taxon>Spermatophyta</taxon>
        <taxon>Magnoliopsida</taxon>
        <taxon>Ranunculales</taxon>
        <taxon>Menispermaceae</taxon>
        <taxon>Menispermoideae</taxon>
        <taxon>Cissampelideae</taxon>
        <taxon>Stephania</taxon>
    </lineage>
</organism>
<dbReference type="AlphaFoldDB" id="A0AAP0JA50"/>
<feature type="domain" description="Protein kinase" evidence="23">
    <location>
        <begin position="681"/>
        <end position="981"/>
    </location>
</feature>
<comment type="catalytic activity">
    <reaction evidence="21">
        <text>L-seryl-[protein] + ATP = O-phospho-L-seryl-[protein] + ADP + H(+)</text>
        <dbReference type="Rhea" id="RHEA:17989"/>
        <dbReference type="Rhea" id="RHEA-COMP:9863"/>
        <dbReference type="Rhea" id="RHEA-COMP:11604"/>
        <dbReference type="ChEBI" id="CHEBI:15378"/>
        <dbReference type="ChEBI" id="CHEBI:29999"/>
        <dbReference type="ChEBI" id="CHEBI:30616"/>
        <dbReference type="ChEBI" id="CHEBI:83421"/>
        <dbReference type="ChEBI" id="CHEBI:456216"/>
        <dbReference type="EC" id="2.7.11.1"/>
    </reaction>
</comment>
<comment type="subcellular location">
    <subcellularLocation>
        <location evidence="1">Cell membrane</location>
        <topology evidence="1">Single-pass membrane protein</topology>
    </subcellularLocation>
    <subcellularLocation>
        <location evidence="2">Membrane</location>
        <topology evidence="2">Single-pass type I membrane protein</topology>
    </subcellularLocation>
</comment>